<dbReference type="PROSITE" id="PS01208">
    <property type="entry name" value="VWFC_1"/>
    <property type="match status" value="1"/>
</dbReference>
<evidence type="ECO:0000313" key="5">
    <source>
        <dbReference type="Proteomes" id="UP001497525"/>
    </source>
</evidence>
<feature type="compositionally biased region" description="Basic and acidic residues" evidence="1">
    <location>
        <begin position="1178"/>
        <end position="1192"/>
    </location>
</feature>
<organism evidence="4 5">
    <name type="scientific">Calicophoron daubneyi</name>
    <name type="common">Rumen fluke</name>
    <name type="synonym">Paramphistomum daubneyi</name>
    <dbReference type="NCBI Taxonomy" id="300641"/>
    <lineage>
        <taxon>Eukaryota</taxon>
        <taxon>Metazoa</taxon>
        <taxon>Spiralia</taxon>
        <taxon>Lophotrochozoa</taxon>
        <taxon>Platyhelminthes</taxon>
        <taxon>Trematoda</taxon>
        <taxon>Digenea</taxon>
        <taxon>Plagiorchiida</taxon>
        <taxon>Pronocephalata</taxon>
        <taxon>Paramphistomoidea</taxon>
        <taxon>Paramphistomidae</taxon>
        <taxon>Calicophoron</taxon>
    </lineage>
</organism>
<feature type="compositionally biased region" description="Basic and acidic residues" evidence="1">
    <location>
        <begin position="587"/>
        <end position="597"/>
    </location>
</feature>
<gene>
    <name evidence="4" type="ORF">CDAUBV1_LOCUS6433</name>
</gene>
<feature type="domain" description="VWFC" evidence="3">
    <location>
        <begin position="482"/>
        <end position="551"/>
    </location>
</feature>
<dbReference type="InterPro" id="IPR001007">
    <property type="entry name" value="VWF_dom"/>
</dbReference>
<feature type="compositionally biased region" description="Polar residues" evidence="1">
    <location>
        <begin position="919"/>
        <end position="935"/>
    </location>
</feature>
<protein>
    <recommendedName>
        <fullName evidence="3">VWFC domain-containing protein</fullName>
    </recommendedName>
</protein>
<evidence type="ECO:0000256" key="1">
    <source>
        <dbReference type="SAM" id="MobiDB-lite"/>
    </source>
</evidence>
<dbReference type="PROSITE" id="PS50184">
    <property type="entry name" value="VWFC_2"/>
    <property type="match status" value="2"/>
</dbReference>
<keyword evidence="2" id="KW-1133">Transmembrane helix</keyword>
<accession>A0AAV2T7L5</accession>
<proteinExistence type="predicted"/>
<reference evidence="4" key="1">
    <citation type="submission" date="2024-06" db="EMBL/GenBank/DDBJ databases">
        <authorList>
            <person name="Liu X."/>
            <person name="Lenzi L."/>
            <person name="Haldenby T S."/>
            <person name="Uol C."/>
        </authorList>
    </citation>
    <scope>NUCLEOTIDE SEQUENCE</scope>
</reference>
<keyword evidence="2" id="KW-0812">Transmembrane</keyword>
<dbReference type="SMART" id="SM00214">
    <property type="entry name" value="VWC"/>
    <property type="match status" value="2"/>
</dbReference>
<dbReference type="Gene3D" id="2.10.70.10">
    <property type="entry name" value="Complement Module, domain 1"/>
    <property type="match status" value="1"/>
</dbReference>
<feature type="transmembrane region" description="Helical" evidence="2">
    <location>
        <begin position="788"/>
        <end position="813"/>
    </location>
</feature>
<comment type="caution">
    <text evidence="4">The sequence shown here is derived from an EMBL/GenBank/DDBJ whole genome shotgun (WGS) entry which is preliminary data.</text>
</comment>
<evidence type="ECO:0000256" key="2">
    <source>
        <dbReference type="SAM" id="Phobius"/>
    </source>
</evidence>
<dbReference type="Proteomes" id="UP001497525">
    <property type="component" value="Unassembled WGS sequence"/>
</dbReference>
<keyword evidence="2" id="KW-0472">Membrane</keyword>
<dbReference type="EMBL" id="CAXLJL010000156">
    <property type="protein sequence ID" value="CAL5133160.1"/>
    <property type="molecule type" value="Genomic_DNA"/>
</dbReference>
<evidence type="ECO:0000313" key="4">
    <source>
        <dbReference type="EMBL" id="CAL5133160.1"/>
    </source>
</evidence>
<sequence>MPRTPIYNIHFHIVQFTDTEIENAALVSIGFFRVHWFILDLFDLCAHSSHSADVLFPVMTQSLAEFVLQPNLDNAFESIILSLWKIIPSMIANSLQWCFTPRFHFPVAQTIGIMIFIAYINAQSDASFISLGANDLIKAQCVDSNGTIHGLFSTWMEKPSCRCTCYPIERMAVSVCDNCSVNQPKEPQFRGPKGAEIGYKSPLSRTGNAVKVRTALFINPVDLRADNEGRKSCIYTITGIIYRHAEAWMSANAPCVKCRCNDGVVRCTDEPHHCPLVCLPGQKTISSGPCCETSCQGTALQNMSVGLASCSEKESGKIHPHGTFLTFLGTCVDQKCHCVNGRWKCLDYCVPLLELPCGHDQVVMWSPFCCPRCPGSTDCVAGTPDGEGQDKKTARVEGPDFLIGKGAISSGVDVEKALDRPQESFKKLAKRIHSKKLFSEDENVASMLIPPGREVATQEGRCICLSNKLRCAKPGRNIWHDDDCYFAENSEGIYYPPGAHWVPHGNTCTDCRCLENKTYICTPQICTRMFLCPRGQSPTVAPGDCCPSYCTAPEVQDVIKNQAPESEEKETNNGESQLPAPSLTPRFEQDRHRHESYDNPTLSDALDQHYERYQTYKSLSGCAPLGGANTEIVKTRLFPHGSRLILNRPCRSLLCVCAKDNRWSCADYCPLCIRTFQLIENMQEIPLPPAGRCCPPCEGHLNPSSTGDLYTHESSHFQPQFGGEGVMGQPNKGEMDEYREYYGADQQDSRFVSLNRFKLDNKYNSEREIRVRKSYDQMEDIRGAVRDYVLIATALLFCVLGIPLVLLLTCYLAKMKRRRRGGEYRLRLQRRRHRPVGTQSTERQRIRGTCSEELSSISPSLSSSQIGERFPALPLTENIVQTQTAGNIIQEPPPWDDKPECGTRTIFRMNTVEFVRPATWSSREPTESLQTQHAADSSKIRRSATTGKKVKPAITFSKPRSPSPKKNEILLRARPESIRRAISTLTRKPTPSGPFSRNLNRSNTWMVGRDNSSPARCGRLVNSMAIRTQTKSPESVLLGKIGTNDDEVGSELPILKQYTQGENNETSFMNGSVRTEKEVNDGFTTCRQDVMKPDRTTEHHFVHLNRKRPADKHAHEQYGYNYGLMQGIDSTSDEPQVENSLSNSKTPLLTSQDLLTPAAQGSELSSSLTASSLVEIPDQNKSREETDRREQTQGKNEVGGGVNECFNESMDGLAQLCSKRSDYITEMNRSRTHPKASSLGEFSTWPRFIQKCPRSTNTYIKPSDCPHFTVHSFTSDEASSPGSSTPT</sequence>
<dbReference type="SUPFAM" id="SSF57603">
    <property type="entry name" value="FnI-like domain"/>
    <property type="match status" value="1"/>
</dbReference>
<feature type="compositionally biased region" description="Polar residues" evidence="1">
    <location>
        <begin position="1137"/>
        <end position="1154"/>
    </location>
</feature>
<feature type="region of interest" description="Disordered" evidence="1">
    <location>
        <begin position="564"/>
        <end position="602"/>
    </location>
</feature>
<feature type="region of interest" description="Disordered" evidence="1">
    <location>
        <begin position="986"/>
        <end position="1011"/>
    </location>
</feature>
<feature type="region of interest" description="Disordered" evidence="1">
    <location>
        <begin position="919"/>
        <end position="966"/>
    </location>
</feature>
<evidence type="ECO:0000259" key="3">
    <source>
        <dbReference type="PROSITE" id="PS50184"/>
    </source>
</evidence>
<name>A0AAV2T7L5_CALDB</name>
<feature type="region of interest" description="Disordered" evidence="1">
    <location>
        <begin position="1125"/>
        <end position="1203"/>
    </location>
</feature>
<feature type="domain" description="VWFC" evidence="3">
    <location>
        <begin position="231"/>
        <end position="296"/>
    </location>
</feature>
<feature type="compositionally biased region" description="Low complexity" evidence="1">
    <location>
        <begin position="1162"/>
        <end position="1173"/>
    </location>
</feature>